<dbReference type="HOGENOM" id="CLU_050019_1_0_0"/>
<keyword evidence="3 5" id="KW-0346">Stress response</keyword>
<evidence type="ECO:0000256" key="4">
    <source>
        <dbReference type="ARBA" id="ARBA00023163"/>
    </source>
</evidence>
<evidence type="ECO:0000256" key="3">
    <source>
        <dbReference type="ARBA" id="ARBA00023016"/>
    </source>
</evidence>
<dbReference type="RefSeq" id="WP_013703118.1">
    <property type="nucleotide sequence ID" value="NC_015387.1"/>
</dbReference>
<dbReference type="Gene3D" id="1.10.10.10">
    <property type="entry name" value="Winged helix-like DNA-binding domain superfamily/Winged helix DNA-binding domain"/>
    <property type="match status" value="1"/>
</dbReference>
<evidence type="ECO:0000259" key="6">
    <source>
        <dbReference type="Pfam" id="PF01628"/>
    </source>
</evidence>
<feature type="domain" description="Winged helix-turn-helix transcription repressor HrcA DNA-binding" evidence="7">
    <location>
        <begin position="2"/>
        <end position="70"/>
    </location>
</feature>
<reference evidence="8 9" key="1">
    <citation type="journal article" date="2012" name="Stand. Genomic Sci.">
        <title>Complete genome sequence of the aerobic, heterotroph Marinithermus hydrothermalis type strain (T1(T)) from a deep-sea hydrothermal vent chimney.</title>
        <authorList>
            <person name="Copeland A."/>
            <person name="Gu W."/>
            <person name="Yasawong M."/>
            <person name="Lapidus A."/>
            <person name="Lucas S."/>
            <person name="Deshpande S."/>
            <person name="Pagani I."/>
            <person name="Tapia R."/>
            <person name="Cheng J.F."/>
            <person name="Goodwin L.A."/>
            <person name="Pitluck S."/>
            <person name="Liolios K."/>
            <person name="Ivanova N."/>
            <person name="Mavromatis K."/>
            <person name="Mikhailova N."/>
            <person name="Pati A."/>
            <person name="Chen A."/>
            <person name="Palaniappan K."/>
            <person name="Land M."/>
            <person name="Pan C."/>
            <person name="Brambilla E.M."/>
            <person name="Rohde M."/>
            <person name="Tindall B.J."/>
            <person name="Sikorski J."/>
            <person name="Goker M."/>
            <person name="Detter J.C."/>
            <person name="Bristow J."/>
            <person name="Eisen J.A."/>
            <person name="Markowitz V."/>
            <person name="Hugenholtz P."/>
            <person name="Kyrpides N.C."/>
            <person name="Klenk H.P."/>
            <person name="Woyke T."/>
        </authorList>
    </citation>
    <scope>NUCLEOTIDE SEQUENCE [LARGE SCALE GENOMIC DNA]</scope>
    <source>
        <strain evidence="9">DSM 14884 / JCM 11576 / T1</strain>
    </source>
</reference>
<keyword evidence="1 5" id="KW-0678">Repressor</keyword>
<dbReference type="eggNOG" id="COG1420">
    <property type="taxonomic scope" value="Bacteria"/>
</dbReference>
<keyword evidence="9" id="KW-1185">Reference proteome</keyword>
<dbReference type="Pfam" id="PF01628">
    <property type="entry name" value="HrcA"/>
    <property type="match status" value="1"/>
</dbReference>
<keyword evidence="4 5" id="KW-0804">Transcription</keyword>
<keyword evidence="2 5" id="KW-0805">Transcription regulation</keyword>
<evidence type="ECO:0000256" key="5">
    <source>
        <dbReference type="HAMAP-Rule" id="MF_00081"/>
    </source>
</evidence>
<dbReference type="STRING" id="869210.Marky_0308"/>
<dbReference type="AlphaFoldDB" id="F2NNP8"/>
<evidence type="ECO:0000256" key="1">
    <source>
        <dbReference type="ARBA" id="ARBA00022491"/>
    </source>
</evidence>
<dbReference type="KEGG" id="mhd:Marky_0308"/>
<accession>F2NNP8</accession>
<dbReference type="Pfam" id="PF03444">
    <property type="entry name" value="WHD_HrcA"/>
    <property type="match status" value="1"/>
</dbReference>
<comment type="similarity">
    <text evidence="5">Belongs to the HrcA family.</text>
</comment>
<evidence type="ECO:0000313" key="9">
    <source>
        <dbReference type="Proteomes" id="UP000007030"/>
    </source>
</evidence>
<name>F2NNP8_MARHT</name>
<dbReference type="InterPro" id="IPR005104">
    <property type="entry name" value="WHTH_HrcA_DNA-bd"/>
</dbReference>
<dbReference type="InterPro" id="IPR021153">
    <property type="entry name" value="HrcA_C"/>
</dbReference>
<dbReference type="SUPFAM" id="SSF55781">
    <property type="entry name" value="GAF domain-like"/>
    <property type="match status" value="1"/>
</dbReference>
<dbReference type="PANTHER" id="PTHR34824">
    <property type="entry name" value="HEAT-INDUCIBLE TRANSCRIPTION REPRESSOR HRCA"/>
    <property type="match status" value="1"/>
</dbReference>
<proteinExistence type="inferred from homology"/>
<protein>
    <recommendedName>
        <fullName evidence="5">Heat-inducible transcription repressor HrcA</fullName>
    </recommendedName>
</protein>
<feature type="domain" description="Heat-inducible transcription repressor HrcA C-terminal" evidence="6">
    <location>
        <begin position="104"/>
        <end position="291"/>
    </location>
</feature>
<dbReference type="GO" id="GO:0045892">
    <property type="term" value="P:negative regulation of DNA-templated transcription"/>
    <property type="evidence" value="ECO:0007669"/>
    <property type="project" value="UniProtKB-UniRule"/>
</dbReference>
<dbReference type="Proteomes" id="UP000007030">
    <property type="component" value="Chromosome"/>
</dbReference>
<sequence length="311" mass="33647">MTERQRQLLRLLVEEYIHTRRPVPSSLLADRIGVSPATARYDLLDLEASGLVAKPHASAGRIPTRLGYQHYALSLLPPTPLPQSTVERLHKVLERAGHTWPRLAVQMASSLSGYAALLRLAESRDPQVLQVHLSALDGRRVLAVAVLEGGRVQEGLVQLGFPPSDALLSQAEALLRGPFPLSQLGRITAPSPQLDSLLAALRQAFTPTWTERYREGTGAMLSEPEAEDPAFVRCALSALEFPPEDPLTPPGGVNVRVGEIEGLALVQAGFAEGSLRGELTLVGPMRMRYKEALSVAYSLSQALSGKESYAS</sequence>
<evidence type="ECO:0000256" key="2">
    <source>
        <dbReference type="ARBA" id="ARBA00023015"/>
    </source>
</evidence>
<dbReference type="InterPro" id="IPR036388">
    <property type="entry name" value="WH-like_DNA-bd_sf"/>
</dbReference>
<organism evidence="8 9">
    <name type="scientific">Marinithermus hydrothermalis (strain DSM 14884 / JCM 11576 / T1)</name>
    <dbReference type="NCBI Taxonomy" id="869210"/>
    <lineage>
        <taxon>Bacteria</taxon>
        <taxon>Thermotogati</taxon>
        <taxon>Deinococcota</taxon>
        <taxon>Deinococci</taxon>
        <taxon>Thermales</taxon>
        <taxon>Thermaceae</taxon>
        <taxon>Marinithermus</taxon>
    </lineage>
</organism>
<dbReference type="HAMAP" id="MF_00081">
    <property type="entry name" value="HrcA"/>
    <property type="match status" value="1"/>
</dbReference>
<dbReference type="OrthoDB" id="9783139at2"/>
<dbReference type="PIRSF" id="PIRSF005485">
    <property type="entry name" value="HrcA"/>
    <property type="match status" value="1"/>
</dbReference>
<dbReference type="InterPro" id="IPR002571">
    <property type="entry name" value="HrcA"/>
</dbReference>
<dbReference type="GO" id="GO:0003677">
    <property type="term" value="F:DNA binding"/>
    <property type="evidence" value="ECO:0007669"/>
    <property type="project" value="InterPro"/>
</dbReference>
<evidence type="ECO:0000259" key="7">
    <source>
        <dbReference type="Pfam" id="PF03444"/>
    </source>
</evidence>
<dbReference type="SUPFAM" id="SSF46785">
    <property type="entry name" value="Winged helix' DNA-binding domain"/>
    <property type="match status" value="1"/>
</dbReference>
<evidence type="ECO:0000313" key="8">
    <source>
        <dbReference type="EMBL" id="AEB11063.1"/>
    </source>
</evidence>
<gene>
    <name evidence="5" type="primary">hrcA</name>
    <name evidence="8" type="ordered locus">Marky_0308</name>
</gene>
<dbReference type="EMBL" id="CP002630">
    <property type="protein sequence ID" value="AEB11063.1"/>
    <property type="molecule type" value="Genomic_DNA"/>
</dbReference>
<dbReference type="InterPro" id="IPR036390">
    <property type="entry name" value="WH_DNA-bd_sf"/>
</dbReference>
<comment type="function">
    <text evidence="5">Negative regulator of class I heat shock genes (grpE-dnaK-dnaJ and groELS operons). Prevents heat-shock induction of these operons.</text>
</comment>
<dbReference type="PANTHER" id="PTHR34824:SF1">
    <property type="entry name" value="HEAT-INDUCIBLE TRANSCRIPTION REPRESSOR HRCA"/>
    <property type="match status" value="1"/>
</dbReference>